<sequence length="101" mass="12265">MYRVNNSLTDFHYRFHRARPLRVRNSNGCMLLTDKQYKISEYSLGYLRKPTEITLDNPYDEYEDFEDIIMPEIIKIAAQMYLENKKDERYKTITQEVNTQE</sequence>
<name>A0A8S5UPJ3_9CAUD</name>
<evidence type="ECO:0000313" key="1">
    <source>
        <dbReference type="EMBL" id="DAF96355.1"/>
    </source>
</evidence>
<reference evidence="1" key="1">
    <citation type="journal article" date="2021" name="Proc. Natl. Acad. Sci. U.S.A.">
        <title>A Catalog of Tens of Thousands of Viruses from Human Metagenomes Reveals Hidden Associations with Chronic Diseases.</title>
        <authorList>
            <person name="Tisza M.J."/>
            <person name="Buck C.B."/>
        </authorList>
    </citation>
    <scope>NUCLEOTIDE SEQUENCE</scope>
    <source>
        <strain evidence="1">CtG4L18</strain>
    </source>
</reference>
<dbReference type="EMBL" id="BK016114">
    <property type="protein sequence ID" value="DAF96355.1"/>
    <property type="molecule type" value="Genomic_DNA"/>
</dbReference>
<proteinExistence type="predicted"/>
<accession>A0A8S5UPJ3</accession>
<protein>
    <submittedName>
        <fullName evidence="1">Uncharacterized protein</fullName>
    </submittedName>
</protein>
<organism evidence="1">
    <name type="scientific">Podoviridae sp. ctG4L18</name>
    <dbReference type="NCBI Taxonomy" id="2825234"/>
    <lineage>
        <taxon>Viruses</taxon>
        <taxon>Duplodnaviria</taxon>
        <taxon>Heunggongvirae</taxon>
        <taxon>Uroviricota</taxon>
        <taxon>Caudoviricetes</taxon>
    </lineage>
</organism>